<dbReference type="EMBL" id="JACVVK020000167">
    <property type="protein sequence ID" value="KAK7487232.1"/>
    <property type="molecule type" value="Genomic_DNA"/>
</dbReference>
<accession>A0ABD0KJI5</accession>
<gene>
    <name evidence="1" type="ORF">BaRGS_00021460</name>
</gene>
<sequence length="111" mass="12176">MSRVGGGYSSAKYRGFTIGPESSGFELAFDSFQGNNSADGLTATPPLVFSTRDHDVNGCAAARGYPGWYGSDCAGYSHFADVLLWPVNETEVGEMYWANFVFERKSPYYED</sequence>
<reference evidence="1 2" key="1">
    <citation type="journal article" date="2023" name="Sci. Data">
        <title>Genome assembly of the Korean intertidal mud-creeper Batillaria attramentaria.</title>
        <authorList>
            <person name="Patra A.K."/>
            <person name="Ho P.T."/>
            <person name="Jun S."/>
            <person name="Lee S.J."/>
            <person name="Kim Y."/>
            <person name="Won Y.J."/>
        </authorList>
    </citation>
    <scope>NUCLEOTIDE SEQUENCE [LARGE SCALE GENOMIC DNA]</scope>
    <source>
        <strain evidence="1">Wonlab-2016</strain>
    </source>
</reference>
<organism evidence="1 2">
    <name type="scientific">Batillaria attramentaria</name>
    <dbReference type="NCBI Taxonomy" id="370345"/>
    <lineage>
        <taxon>Eukaryota</taxon>
        <taxon>Metazoa</taxon>
        <taxon>Spiralia</taxon>
        <taxon>Lophotrochozoa</taxon>
        <taxon>Mollusca</taxon>
        <taxon>Gastropoda</taxon>
        <taxon>Caenogastropoda</taxon>
        <taxon>Sorbeoconcha</taxon>
        <taxon>Cerithioidea</taxon>
        <taxon>Batillariidae</taxon>
        <taxon>Batillaria</taxon>
    </lineage>
</organism>
<dbReference type="AlphaFoldDB" id="A0ABD0KJI5"/>
<keyword evidence="2" id="KW-1185">Reference proteome</keyword>
<evidence type="ECO:0000313" key="2">
    <source>
        <dbReference type="Proteomes" id="UP001519460"/>
    </source>
</evidence>
<protein>
    <recommendedName>
        <fullName evidence="3">Fibrinogen C-terminal domain-containing protein</fullName>
    </recommendedName>
</protein>
<dbReference type="SUPFAM" id="SSF56496">
    <property type="entry name" value="Fibrinogen C-terminal domain-like"/>
    <property type="match status" value="1"/>
</dbReference>
<name>A0ABD0KJI5_9CAEN</name>
<comment type="caution">
    <text evidence="1">The sequence shown here is derived from an EMBL/GenBank/DDBJ whole genome shotgun (WGS) entry which is preliminary data.</text>
</comment>
<dbReference type="Gene3D" id="3.90.215.10">
    <property type="entry name" value="Gamma Fibrinogen, chain A, domain 1"/>
    <property type="match status" value="1"/>
</dbReference>
<evidence type="ECO:0008006" key="3">
    <source>
        <dbReference type="Google" id="ProtNLM"/>
    </source>
</evidence>
<dbReference type="Proteomes" id="UP001519460">
    <property type="component" value="Unassembled WGS sequence"/>
</dbReference>
<dbReference type="InterPro" id="IPR014716">
    <property type="entry name" value="Fibrinogen_a/b/g_C_1"/>
</dbReference>
<dbReference type="InterPro" id="IPR036056">
    <property type="entry name" value="Fibrinogen-like_C"/>
</dbReference>
<proteinExistence type="predicted"/>
<evidence type="ECO:0000313" key="1">
    <source>
        <dbReference type="EMBL" id="KAK7487232.1"/>
    </source>
</evidence>